<dbReference type="InterPro" id="IPR052572">
    <property type="entry name" value="UPF0153_domain"/>
</dbReference>
<keyword evidence="2" id="KW-1185">Reference proteome</keyword>
<dbReference type="RefSeq" id="WP_117318582.1">
    <property type="nucleotide sequence ID" value="NZ_QQSW01000014.1"/>
</dbReference>
<accession>A0A4R2KNK3</accession>
<dbReference type="EMBL" id="SLWX01000010">
    <property type="protein sequence ID" value="TCO75064.1"/>
    <property type="molecule type" value="Genomic_DNA"/>
</dbReference>
<sequence>MDCRVGCGACCIAPRIVQAFHGMPHGKAAGERCVHLDADNRCGLFGAPERPLFCRQFLAEPEVCGGSREEALVLLQTLELESEPA</sequence>
<comment type="caution">
    <text evidence="1">The sequence shown here is derived from an EMBL/GenBank/DDBJ whole genome shotgun (WGS) entry which is preliminary data.</text>
</comment>
<organism evidence="1 2">
    <name type="scientific">Chromatocurvus halotolerans</name>
    <dbReference type="NCBI Taxonomy" id="1132028"/>
    <lineage>
        <taxon>Bacteria</taxon>
        <taxon>Pseudomonadati</taxon>
        <taxon>Pseudomonadota</taxon>
        <taxon>Gammaproteobacteria</taxon>
        <taxon>Cellvibrionales</taxon>
        <taxon>Halieaceae</taxon>
        <taxon>Chromatocurvus</taxon>
    </lineage>
</organism>
<evidence type="ECO:0000313" key="2">
    <source>
        <dbReference type="Proteomes" id="UP000294980"/>
    </source>
</evidence>
<reference evidence="1 2" key="1">
    <citation type="submission" date="2019-03" db="EMBL/GenBank/DDBJ databases">
        <title>Genomic Encyclopedia of Type Strains, Phase IV (KMG-IV): sequencing the most valuable type-strain genomes for metagenomic binning, comparative biology and taxonomic classification.</title>
        <authorList>
            <person name="Goeker M."/>
        </authorList>
    </citation>
    <scope>NUCLEOTIDE SEQUENCE [LARGE SCALE GENOMIC DNA]</scope>
    <source>
        <strain evidence="1 2">DSM 23344</strain>
    </source>
</reference>
<name>A0A4R2KNK3_9GAMM</name>
<gene>
    <name evidence="1" type="ORF">EV688_11016</name>
</gene>
<dbReference type="Proteomes" id="UP000294980">
    <property type="component" value="Unassembled WGS sequence"/>
</dbReference>
<dbReference type="AlphaFoldDB" id="A0A4R2KNK3"/>
<dbReference type="PANTHER" id="PTHR36931">
    <property type="entry name" value="UPF0153 PROTEIN YEIW"/>
    <property type="match status" value="1"/>
</dbReference>
<dbReference type="OrthoDB" id="9803986at2"/>
<protein>
    <submittedName>
        <fullName evidence="1">Uncharacterized protein</fullName>
    </submittedName>
</protein>
<dbReference type="Pfam" id="PF03692">
    <property type="entry name" value="CxxCxxCC"/>
    <property type="match status" value="1"/>
</dbReference>
<dbReference type="PANTHER" id="PTHR36931:SF1">
    <property type="entry name" value="UPF0153 PROTEIN YEIW"/>
    <property type="match status" value="1"/>
</dbReference>
<proteinExistence type="predicted"/>
<dbReference type="InterPro" id="IPR005358">
    <property type="entry name" value="Puta_zinc/iron-chelating_dom"/>
</dbReference>
<evidence type="ECO:0000313" key="1">
    <source>
        <dbReference type="EMBL" id="TCO75064.1"/>
    </source>
</evidence>